<dbReference type="InterPro" id="IPR005821">
    <property type="entry name" value="Ion_trans_dom"/>
</dbReference>
<protein>
    <recommendedName>
        <fullName evidence="18">Ion transport domain-containing protein</fullName>
    </recommendedName>
</protein>
<evidence type="ECO:0000256" key="6">
    <source>
        <dbReference type="ARBA" id="ARBA00022692"/>
    </source>
</evidence>
<comment type="catalytic activity">
    <reaction evidence="14">
        <text>Ca(2+)(in) = Ca(2+)(out)</text>
        <dbReference type="Rhea" id="RHEA:29671"/>
        <dbReference type="ChEBI" id="CHEBI:29108"/>
    </reaction>
</comment>
<feature type="region of interest" description="Disordered" evidence="16">
    <location>
        <begin position="71"/>
        <end position="106"/>
    </location>
</feature>
<dbReference type="InterPro" id="IPR002110">
    <property type="entry name" value="Ankyrin_rpt"/>
</dbReference>
<evidence type="ECO:0000313" key="20">
    <source>
        <dbReference type="Proteomes" id="UP000694546"/>
    </source>
</evidence>
<dbReference type="InterPro" id="IPR036770">
    <property type="entry name" value="Ankyrin_rpt-contain_sf"/>
</dbReference>
<dbReference type="GeneTree" id="ENSGT00940000158512"/>
<evidence type="ECO:0000256" key="16">
    <source>
        <dbReference type="SAM" id="MobiDB-lite"/>
    </source>
</evidence>
<dbReference type="SUPFAM" id="SSF48403">
    <property type="entry name" value="Ankyrin repeat"/>
    <property type="match status" value="1"/>
</dbReference>
<proteinExistence type="predicted"/>
<feature type="repeat" description="ANK" evidence="15">
    <location>
        <begin position="241"/>
        <end position="273"/>
    </location>
</feature>
<dbReference type="Pfam" id="PF00520">
    <property type="entry name" value="Ion_trans"/>
    <property type="match status" value="1"/>
</dbReference>
<dbReference type="Pfam" id="PF12796">
    <property type="entry name" value="Ank_2"/>
    <property type="match status" value="1"/>
</dbReference>
<feature type="transmembrane region" description="Helical" evidence="17">
    <location>
        <begin position="516"/>
        <end position="534"/>
    </location>
</feature>
<dbReference type="SMART" id="SM00248">
    <property type="entry name" value="ANK"/>
    <property type="match status" value="4"/>
</dbReference>
<dbReference type="GO" id="GO:0098703">
    <property type="term" value="P:calcium ion import across plasma membrane"/>
    <property type="evidence" value="ECO:0007669"/>
    <property type="project" value="TreeGrafter"/>
</dbReference>
<dbReference type="PROSITE" id="PS50297">
    <property type="entry name" value="ANK_REP_REGION"/>
    <property type="match status" value="1"/>
</dbReference>
<feature type="transmembrane region" description="Helical" evidence="17">
    <location>
        <begin position="617"/>
        <end position="639"/>
    </location>
</feature>
<organism evidence="19 20">
    <name type="scientific">Gadus morhua</name>
    <name type="common">Atlantic cod</name>
    <dbReference type="NCBI Taxonomy" id="8049"/>
    <lineage>
        <taxon>Eukaryota</taxon>
        <taxon>Metazoa</taxon>
        <taxon>Chordata</taxon>
        <taxon>Craniata</taxon>
        <taxon>Vertebrata</taxon>
        <taxon>Euteleostomi</taxon>
        <taxon>Actinopterygii</taxon>
        <taxon>Neopterygii</taxon>
        <taxon>Teleostei</taxon>
        <taxon>Neoteleostei</taxon>
        <taxon>Acanthomorphata</taxon>
        <taxon>Zeiogadaria</taxon>
        <taxon>Gadariae</taxon>
        <taxon>Gadiformes</taxon>
        <taxon>Gadoidei</taxon>
        <taxon>Gadidae</taxon>
        <taxon>Gadus</taxon>
    </lineage>
</organism>
<evidence type="ECO:0000256" key="7">
    <source>
        <dbReference type="ARBA" id="ARBA00022737"/>
    </source>
</evidence>
<dbReference type="GO" id="GO:0005262">
    <property type="term" value="F:calcium channel activity"/>
    <property type="evidence" value="ECO:0007669"/>
    <property type="project" value="UniProtKB-KW"/>
</dbReference>
<dbReference type="PRINTS" id="PR01768">
    <property type="entry name" value="TRPVRECEPTOR"/>
</dbReference>
<dbReference type="Gene3D" id="1.10.287.70">
    <property type="match status" value="1"/>
</dbReference>
<dbReference type="NCBIfam" id="TIGR00870">
    <property type="entry name" value="trp"/>
    <property type="match status" value="1"/>
</dbReference>
<reference evidence="19" key="1">
    <citation type="submission" date="2025-08" db="UniProtKB">
        <authorList>
            <consortium name="Ensembl"/>
        </authorList>
    </citation>
    <scope>IDENTIFICATION</scope>
</reference>
<dbReference type="InterPro" id="IPR008347">
    <property type="entry name" value="TrpV1-4"/>
</dbReference>
<name>A0A8C4ZUT9_GADMO</name>
<evidence type="ECO:0000256" key="15">
    <source>
        <dbReference type="PROSITE-ProRule" id="PRU00023"/>
    </source>
</evidence>
<keyword evidence="8" id="KW-0106">Calcium</keyword>
<dbReference type="Ensembl" id="ENSGMOT00000055140.1">
    <property type="protein sequence ID" value="ENSGMOP00000022566.1"/>
    <property type="gene ID" value="ENSGMOG00000013115.2"/>
</dbReference>
<keyword evidence="20" id="KW-1185">Reference proteome</keyword>
<keyword evidence="4" id="KW-0109">Calcium transport</keyword>
<evidence type="ECO:0000256" key="4">
    <source>
        <dbReference type="ARBA" id="ARBA00022568"/>
    </source>
</evidence>
<evidence type="ECO:0000256" key="9">
    <source>
        <dbReference type="ARBA" id="ARBA00022989"/>
    </source>
</evidence>
<keyword evidence="6 17" id="KW-0812">Transmembrane</keyword>
<evidence type="ECO:0000256" key="1">
    <source>
        <dbReference type="ARBA" id="ARBA00004651"/>
    </source>
</evidence>
<reference evidence="19" key="2">
    <citation type="submission" date="2025-09" db="UniProtKB">
        <authorList>
            <consortium name="Ensembl"/>
        </authorList>
    </citation>
    <scope>IDENTIFICATION</scope>
</reference>
<evidence type="ECO:0000256" key="12">
    <source>
        <dbReference type="ARBA" id="ARBA00023136"/>
    </source>
</evidence>
<keyword evidence="5" id="KW-0107">Calcium channel</keyword>
<dbReference type="GO" id="GO:0005886">
    <property type="term" value="C:plasma membrane"/>
    <property type="evidence" value="ECO:0007669"/>
    <property type="project" value="UniProtKB-SubCell"/>
</dbReference>
<dbReference type="PANTHER" id="PTHR10582">
    <property type="entry name" value="TRANSIENT RECEPTOR POTENTIAL ION CHANNEL PROTEIN"/>
    <property type="match status" value="1"/>
</dbReference>
<dbReference type="PROSITE" id="PS50088">
    <property type="entry name" value="ANK_REPEAT"/>
    <property type="match status" value="1"/>
</dbReference>
<evidence type="ECO:0000256" key="2">
    <source>
        <dbReference type="ARBA" id="ARBA00022448"/>
    </source>
</evidence>
<evidence type="ECO:0000259" key="18">
    <source>
        <dbReference type="Pfam" id="PF00520"/>
    </source>
</evidence>
<keyword evidence="7" id="KW-0677">Repeat</keyword>
<dbReference type="InterPro" id="IPR024862">
    <property type="entry name" value="TRPV"/>
</dbReference>
<evidence type="ECO:0000256" key="3">
    <source>
        <dbReference type="ARBA" id="ARBA00022475"/>
    </source>
</evidence>
<keyword evidence="11" id="KW-0406">Ion transport</keyword>
<evidence type="ECO:0000313" key="19">
    <source>
        <dbReference type="Ensembl" id="ENSGMOP00000022566.1"/>
    </source>
</evidence>
<evidence type="ECO:0000256" key="10">
    <source>
        <dbReference type="ARBA" id="ARBA00023043"/>
    </source>
</evidence>
<feature type="compositionally biased region" description="Acidic residues" evidence="16">
    <location>
        <begin position="95"/>
        <end position="104"/>
    </location>
</feature>
<feature type="domain" description="Ion transport" evidence="18">
    <location>
        <begin position="481"/>
        <end position="727"/>
    </location>
</feature>
<feature type="transmembrane region" description="Helical" evidence="17">
    <location>
        <begin position="554"/>
        <end position="572"/>
    </location>
</feature>
<keyword evidence="10 15" id="KW-0040">ANK repeat</keyword>
<evidence type="ECO:0000256" key="13">
    <source>
        <dbReference type="ARBA" id="ARBA00023303"/>
    </source>
</evidence>
<comment type="subcellular location">
    <subcellularLocation>
        <location evidence="1">Cell membrane</location>
        <topology evidence="1">Multi-pass membrane protein</topology>
    </subcellularLocation>
</comment>
<keyword evidence="9 17" id="KW-1133">Transmembrane helix</keyword>
<dbReference type="Gene3D" id="1.25.40.20">
    <property type="entry name" value="Ankyrin repeat-containing domain"/>
    <property type="match status" value="1"/>
</dbReference>
<dbReference type="PANTHER" id="PTHR10582:SF5">
    <property type="entry name" value="TRANSIENT RECEPTOR POTENTIAL CATION CHANNEL SUBFAMILY V MEMBER 2"/>
    <property type="match status" value="1"/>
</dbReference>
<dbReference type="Proteomes" id="UP000694546">
    <property type="component" value="Chromosome 16"/>
</dbReference>
<dbReference type="AlphaFoldDB" id="A0A8C4ZUT9"/>
<feature type="transmembrane region" description="Helical" evidence="17">
    <location>
        <begin position="474"/>
        <end position="496"/>
    </location>
</feature>
<evidence type="ECO:0000256" key="5">
    <source>
        <dbReference type="ARBA" id="ARBA00022673"/>
    </source>
</evidence>
<keyword evidence="13" id="KW-0407">Ion channel</keyword>
<keyword evidence="3" id="KW-1003">Cell membrane</keyword>
<sequence length="838" mass="95390">MLFGSWGGVGTEGEWPNHGNLHLPTAAQLLPCNHSLPARLRRAPTTPQTPCPASEVCRVNQYFKGRRHFELQNQHTMSKTPIDGDRPEPGSDQTVELEDLDPGNDELRSPRGLEWLLMKDKPVRSPSPMDTTVVAVTIGEEFSAVEHAFSGKFTRSKVFEAASRGDPGPLSGLQDFLQLHHLKLTSPEYIDEGNGKTALLKALLNLNDGKNDTIQVLLDTSEKSGDLKEFVNAAYNDEHFKGQTALHVAIERRSFDQVKLLVEKGADVQAKANGAFFQLNSKRGFYFGELPLSLAACTNQLEVVSFLMENQYRCADSRDHDSLGNTVLHALVVIADNTVENTEFIVRMYDEVLIRDTRLALKGEVSLEAIENKHGLTPLKLAAKMGKIGLFRYLVQREFTDEGTKGLSRKFTDWIYGPIHSSLYDMTSIDTSEENSVLEIIVFGNAIKNRQEMLQVEPLHSLLEEKWERFAQKFFLVNFLVYLVYLGVFTTVAFYRKEGQPPFPVENTPLDWFRCIGELVSVLGAVYFFIKAIVDFKRKPPRIKSMYIDGFNEISFFLQASLLLVCTVLYAFGWRAYVGPLVLSLALAWINLLYFTRGSKRMGMYNVMIQRIILSDIICFLFVYVVFLFGFSAAVVALIEENPPDHAQSRSRAFVCRKPTYNNIRFTALELFKFTIGMGDLEFTDNVQYIEVFYILLISYIVLTYILLLNMLIALMSDTVERVSRESESIWRLQRSLTILDLERSLPLCLRNRLQSGMMKTLCLPTGNRTCFRVEEVNWKKWRSNLGILKEEDPELEVKSDILLTSPQQRRRIWNMSPLFSMVRGRRSGKSDPQDNVI</sequence>
<feature type="transmembrane region" description="Helical" evidence="17">
    <location>
        <begin position="578"/>
        <end position="596"/>
    </location>
</feature>
<keyword evidence="2" id="KW-0813">Transport</keyword>
<keyword evidence="12 17" id="KW-0472">Membrane</keyword>
<feature type="transmembrane region" description="Helical" evidence="17">
    <location>
        <begin position="692"/>
        <end position="715"/>
    </location>
</feature>
<accession>A0A8C4ZUT9</accession>
<evidence type="ECO:0000256" key="8">
    <source>
        <dbReference type="ARBA" id="ARBA00022837"/>
    </source>
</evidence>
<evidence type="ECO:0000256" key="17">
    <source>
        <dbReference type="SAM" id="Phobius"/>
    </source>
</evidence>
<evidence type="ECO:0000256" key="11">
    <source>
        <dbReference type="ARBA" id="ARBA00023065"/>
    </source>
</evidence>
<evidence type="ECO:0000256" key="14">
    <source>
        <dbReference type="ARBA" id="ARBA00036634"/>
    </source>
</evidence>